<dbReference type="STRING" id="467210.HMPREF1866_01202"/>
<dbReference type="RefSeq" id="WP_060931014.1">
    <property type="nucleotide sequence ID" value="NZ_KQ959812.1"/>
</dbReference>
<reference evidence="3" key="1">
    <citation type="submission" date="2016-01" db="EMBL/GenBank/DDBJ databases">
        <authorList>
            <person name="Mitreva M."/>
            <person name="Pepin K.H."/>
            <person name="Mihindukulasuriya K.A."/>
            <person name="Fulton R."/>
            <person name="Fronick C."/>
            <person name="O'Laughlin M."/>
            <person name="Miner T."/>
            <person name="Herter B."/>
            <person name="Rosa B.A."/>
            <person name="Cordes M."/>
            <person name="Tomlinson C."/>
            <person name="Wollam A."/>
            <person name="Palsikar V.B."/>
            <person name="Mardis E.R."/>
            <person name="Wilson R.K."/>
        </authorList>
    </citation>
    <scope>NUCLEOTIDE SEQUENCE [LARGE SCALE GENOMIC DNA]</scope>
    <source>
        <strain evidence="3">DNF00896</strain>
    </source>
</reference>
<dbReference type="PATRIC" id="fig|467210.3.peg.1191"/>
<accession>A0A133ZRW3</accession>
<dbReference type="OrthoDB" id="1456570at2"/>
<dbReference type="EMBL" id="LSDA01000063">
    <property type="protein sequence ID" value="KXB58163.1"/>
    <property type="molecule type" value="Genomic_DNA"/>
</dbReference>
<dbReference type="Proteomes" id="UP000070394">
    <property type="component" value="Unassembled WGS sequence"/>
</dbReference>
<protein>
    <recommendedName>
        <fullName evidence="1">Cysteine-rich CPCC domain-containing protein</fullName>
    </recommendedName>
</protein>
<proteinExistence type="predicted"/>
<evidence type="ECO:0000313" key="2">
    <source>
        <dbReference type="EMBL" id="KXB58163.1"/>
    </source>
</evidence>
<feature type="domain" description="Cysteine-rich CPCC" evidence="1">
    <location>
        <begin position="5"/>
        <end position="60"/>
    </location>
</feature>
<comment type="caution">
    <text evidence="2">The sequence shown here is derived from an EMBL/GenBank/DDBJ whole genome shotgun (WGS) entry which is preliminary data.</text>
</comment>
<organism evidence="2 3">
    <name type="scientific">Lachnoanaerobaculum saburreum</name>
    <dbReference type="NCBI Taxonomy" id="467210"/>
    <lineage>
        <taxon>Bacteria</taxon>
        <taxon>Bacillati</taxon>
        <taxon>Bacillota</taxon>
        <taxon>Clostridia</taxon>
        <taxon>Lachnospirales</taxon>
        <taxon>Lachnospiraceae</taxon>
        <taxon>Lachnoanaerobaculum</taxon>
    </lineage>
</organism>
<name>A0A133ZRW3_9FIRM</name>
<keyword evidence="3" id="KW-1185">Reference proteome</keyword>
<dbReference type="InterPro" id="IPR025983">
    <property type="entry name" value="Cys_rich_CPCC"/>
</dbReference>
<dbReference type="AlphaFoldDB" id="A0A133ZRW3"/>
<evidence type="ECO:0000313" key="3">
    <source>
        <dbReference type="Proteomes" id="UP000070394"/>
    </source>
</evidence>
<gene>
    <name evidence="2" type="ORF">HMPREF1866_01202</name>
</gene>
<evidence type="ECO:0000259" key="1">
    <source>
        <dbReference type="Pfam" id="PF14206"/>
    </source>
</evidence>
<sequence length="63" mass="7416">MKKHKCPVCGKFEFEYEGCFDICEVCGWHDDPIQLENPDEECCANKMSLNQARKNYERTGRIK</sequence>
<dbReference type="Pfam" id="PF14206">
    <property type="entry name" value="Cys_rich_CPCC"/>
    <property type="match status" value="1"/>
</dbReference>